<gene>
    <name evidence="2" type="ORF">EW146_g9371</name>
</gene>
<feature type="compositionally biased region" description="Low complexity" evidence="1">
    <location>
        <begin position="407"/>
        <end position="419"/>
    </location>
</feature>
<feature type="compositionally biased region" description="Acidic residues" evidence="1">
    <location>
        <begin position="108"/>
        <end position="137"/>
    </location>
</feature>
<comment type="caution">
    <text evidence="2">The sequence shown here is derived from an EMBL/GenBank/DDBJ whole genome shotgun (WGS) entry which is preliminary data.</text>
</comment>
<dbReference type="OrthoDB" id="2804135at2759"/>
<protein>
    <submittedName>
        <fullName evidence="2">Uncharacterized protein</fullName>
    </submittedName>
</protein>
<evidence type="ECO:0000313" key="3">
    <source>
        <dbReference type="Proteomes" id="UP000310158"/>
    </source>
</evidence>
<feature type="region of interest" description="Disordered" evidence="1">
    <location>
        <begin position="183"/>
        <end position="217"/>
    </location>
</feature>
<dbReference type="EMBL" id="SGPL01000794">
    <property type="protein sequence ID" value="THH07262.1"/>
    <property type="molecule type" value="Genomic_DNA"/>
</dbReference>
<evidence type="ECO:0000256" key="1">
    <source>
        <dbReference type="SAM" id="MobiDB-lite"/>
    </source>
</evidence>
<name>A0A4S4L6V3_9AGAM</name>
<evidence type="ECO:0000313" key="2">
    <source>
        <dbReference type="EMBL" id="THH07262.1"/>
    </source>
</evidence>
<feature type="region of interest" description="Disordered" evidence="1">
    <location>
        <begin position="1"/>
        <end position="36"/>
    </location>
</feature>
<feature type="region of interest" description="Disordered" evidence="1">
    <location>
        <begin position="397"/>
        <end position="419"/>
    </location>
</feature>
<feature type="compositionally biased region" description="Polar residues" evidence="1">
    <location>
        <begin position="1"/>
        <end position="12"/>
    </location>
</feature>
<dbReference type="Proteomes" id="UP000310158">
    <property type="component" value="Unassembled WGS sequence"/>
</dbReference>
<sequence length="662" mass="72453">MSSRITRPSTQVAHPGLPDKPAPRRSSAQVKVDSEVAAASKRIVDKERQDKLKKIRIFKARARALAAQTEKEVTQPLASIATKQPRPLVRMKDLIDYDFGLLDADQVLGEEPDEDVEMVPTEVEESEREDEDEDGDGEMGKGKERGISHSEGAAYQLGRKELLAVITAEIRTKKAKLEVGVVHDKKKHGDGKRKAAAGSMGHSSNKKAKVQPPSGLVRGWRKNIPEDINEKDFIEVKSSSEDEIQDKRQVIPHRSKRPALRPVSRRPISTALAPTIPTSTGTTHVINAKLALADIFAEGTPYDSDTSSMFENGGLQDENDAVEGADLKAGVKTKSCELTEVIAAAIGPEEQEGKKHVGGSILHKEKDKMRVFKLEDDKAIAAPMLLKKGIAGITPEQKRVSGKLKSSSDASNSLSSTQSQPQSELKWHLVFMPMWLDYMGTLHEPWDTEIVAGAQALWDHVFPSIPRVLALKGEPIFGVCTQRIYEWHRNFALDGVDAVKRFFSSNEELLPTVADKAAFVAYAAPQGDEASVVPFLWGSIDMDPTTRNEAHIGVSVMTIPLADRDTAPPIGAVALATCSAERALQLWSSGVFVQPASNEKFSNGVWGIKTEQYVRSLRDKSNVSWRKLVANAEALMALEFPGSGRPARAACVDIESEPETFD</sequence>
<proteinExistence type="predicted"/>
<accession>A0A4S4L6V3</accession>
<keyword evidence="3" id="KW-1185">Reference proteome</keyword>
<organism evidence="2 3">
    <name type="scientific">Bondarzewia mesenterica</name>
    <dbReference type="NCBI Taxonomy" id="1095465"/>
    <lineage>
        <taxon>Eukaryota</taxon>
        <taxon>Fungi</taxon>
        <taxon>Dikarya</taxon>
        <taxon>Basidiomycota</taxon>
        <taxon>Agaricomycotina</taxon>
        <taxon>Agaricomycetes</taxon>
        <taxon>Russulales</taxon>
        <taxon>Bondarzewiaceae</taxon>
        <taxon>Bondarzewia</taxon>
    </lineage>
</organism>
<feature type="region of interest" description="Disordered" evidence="1">
    <location>
        <begin position="106"/>
        <end position="152"/>
    </location>
</feature>
<reference evidence="2 3" key="1">
    <citation type="submission" date="2019-02" db="EMBL/GenBank/DDBJ databases">
        <title>Genome sequencing of the rare red list fungi Bondarzewia mesenterica.</title>
        <authorList>
            <person name="Buettner E."/>
            <person name="Kellner H."/>
        </authorList>
    </citation>
    <scope>NUCLEOTIDE SEQUENCE [LARGE SCALE GENOMIC DNA]</scope>
    <source>
        <strain evidence="2 3">DSM 108281</strain>
    </source>
</reference>
<dbReference type="AlphaFoldDB" id="A0A4S4L6V3"/>
<feature type="compositionally biased region" description="Basic and acidic residues" evidence="1">
    <location>
        <begin position="138"/>
        <end position="148"/>
    </location>
</feature>
<feature type="compositionally biased region" description="Basic residues" evidence="1">
    <location>
        <begin position="184"/>
        <end position="195"/>
    </location>
</feature>